<comment type="subcellular location">
    <subcellularLocation>
        <location evidence="5">Mitochondrion matrix</location>
    </subcellularLocation>
</comment>
<evidence type="ECO:0000256" key="5">
    <source>
        <dbReference type="HAMAP-Rule" id="MF_03161"/>
    </source>
</evidence>
<dbReference type="InterPro" id="IPR026590">
    <property type="entry name" value="Ssirtuin_cat_dom"/>
</dbReference>
<feature type="binding site" evidence="5 6">
    <location>
        <position position="204"/>
    </location>
    <ligand>
        <name>Zn(2+)</name>
        <dbReference type="ChEBI" id="CHEBI:29105"/>
    </ligand>
</feature>
<dbReference type="GO" id="GO:0008270">
    <property type="term" value="F:zinc ion binding"/>
    <property type="evidence" value="ECO:0007669"/>
    <property type="project" value="UniProtKB-UniRule"/>
</dbReference>
<feature type="binding site" evidence="5">
    <location>
        <position position="285"/>
    </location>
    <ligand>
        <name>NAD(+)</name>
        <dbReference type="ChEBI" id="CHEBI:57540"/>
    </ligand>
</feature>
<dbReference type="InterPro" id="IPR003000">
    <property type="entry name" value="Sirtuin"/>
</dbReference>
<dbReference type="InterPro" id="IPR029035">
    <property type="entry name" value="DHS-like_NAD/FAD-binding_dom"/>
</dbReference>
<dbReference type="PANTHER" id="PTHR11085:SF10">
    <property type="entry name" value="NAD-DEPENDENT PROTEIN DEACYLASE SIRTUIN-5, MITOCHONDRIAL-RELATED"/>
    <property type="match status" value="1"/>
</dbReference>
<dbReference type="GO" id="GO:0017136">
    <property type="term" value="F:histone deacetylase activity, NAD-dependent"/>
    <property type="evidence" value="ECO:0007669"/>
    <property type="project" value="TreeGrafter"/>
</dbReference>
<evidence type="ECO:0000313" key="8">
    <source>
        <dbReference type="EMBL" id="CCC49649.1"/>
    </source>
</evidence>
<feature type="binding site" evidence="5 6">
    <location>
        <position position="149"/>
    </location>
    <ligand>
        <name>Zn(2+)</name>
        <dbReference type="ChEBI" id="CHEBI:29105"/>
    </ligand>
</feature>
<dbReference type="GO" id="GO:0070403">
    <property type="term" value="F:NAD+ binding"/>
    <property type="evidence" value="ECO:0007669"/>
    <property type="project" value="UniProtKB-UniRule"/>
</dbReference>
<organism evidence="8">
    <name type="scientific">Trypanosoma vivax (strain Y486)</name>
    <dbReference type="NCBI Taxonomy" id="1055687"/>
    <lineage>
        <taxon>Eukaryota</taxon>
        <taxon>Discoba</taxon>
        <taxon>Euglenozoa</taxon>
        <taxon>Kinetoplastea</taxon>
        <taxon>Metakinetoplastina</taxon>
        <taxon>Trypanosomatida</taxon>
        <taxon>Trypanosomatidae</taxon>
        <taxon>Trypanosoma</taxon>
        <taxon>Duttonella</taxon>
    </lineage>
</organism>
<comment type="cofactor">
    <cofactor evidence="5">
        <name>Zn(2+)</name>
        <dbReference type="ChEBI" id="CHEBI:29105"/>
    </cofactor>
    <text evidence="5">Binds 1 zinc ion per subunit.</text>
</comment>
<dbReference type="EC" id="2.3.1.-" evidence="5"/>
<keyword evidence="3 5" id="KW-0862">Zinc</keyword>
<evidence type="ECO:0000256" key="6">
    <source>
        <dbReference type="PROSITE-ProRule" id="PRU00236"/>
    </source>
</evidence>
<comment type="caution">
    <text evidence="5">Lacks conserved residue(s) required for the propagation of feature annotation.</text>
</comment>
<feature type="binding site" evidence="5 6">
    <location>
        <position position="146"/>
    </location>
    <ligand>
        <name>Zn(2+)</name>
        <dbReference type="ChEBI" id="CHEBI:29105"/>
    </ligand>
</feature>
<evidence type="ECO:0000256" key="3">
    <source>
        <dbReference type="ARBA" id="ARBA00022833"/>
    </source>
</evidence>
<feature type="active site" description="Proton acceptor" evidence="5 6">
    <location>
        <position position="138"/>
    </location>
</feature>
<protein>
    <recommendedName>
        <fullName evidence="5">NAD-dependent protein deacylase</fullName>
        <ecNumber evidence="5">2.3.1.-</ecNumber>
    </recommendedName>
    <alternativeName>
        <fullName evidence="5">Regulatory protein SIR2 homolog</fullName>
    </alternativeName>
</protein>
<dbReference type="AlphaFoldDB" id="G0U0Q0"/>
<feature type="binding site" evidence="5 6">
    <location>
        <position position="201"/>
    </location>
    <ligand>
        <name>Zn(2+)</name>
        <dbReference type="ChEBI" id="CHEBI:29105"/>
    </ligand>
</feature>
<keyword evidence="5" id="KW-0496">Mitochondrion</keyword>
<evidence type="ECO:0000259" key="7">
    <source>
        <dbReference type="PROSITE" id="PS50305"/>
    </source>
</evidence>
<dbReference type="GO" id="GO:0016787">
    <property type="term" value="F:hydrolase activity"/>
    <property type="evidence" value="ECO:0007669"/>
    <property type="project" value="UniProtKB-KW"/>
</dbReference>
<dbReference type="PROSITE" id="PS50305">
    <property type="entry name" value="SIRTUIN"/>
    <property type="match status" value="1"/>
</dbReference>
<feature type="binding site" evidence="5">
    <location>
        <begin position="241"/>
        <end position="243"/>
    </location>
    <ligand>
        <name>NAD(+)</name>
        <dbReference type="ChEBI" id="CHEBI:57540"/>
    </ligand>
</feature>
<dbReference type="GO" id="GO:0005759">
    <property type="term" value="C:mitochondrial matrix"/>
    <property type="evidence" value="ECO:0007669"/>
    <property type="project" value="UniProtKB-SubCell"/>
</dbReference>
<dbReference type="InterPro" id="IPR026587">
    <property type="entry name" value="Sirtuin_class_II"/>
</dbReference>
<dbReference type="SUPFAM" id="SSF52467">
    <property type="entry name" value="DHS-like NAD/FAD-binding domain"/>
    <property type="match status" value="1"/>
</dbReference>
<sequence>MAERLAAFIQRCGARRCVVLTGAGCSTESGIPDYRGPNGLYRRANFVPLTLQAFIKKEREQKRYWARSMLGYDAMSGASCNAAHLGLFDLCRAGVVEHLLTQNVDGLHHLAAHGGVGTKSVGGYSAYTSSNYGVQELHGNIHQVCCMKCGDITSRQQLQIRLCEANRQLYEEYSTKFDNMRPDGDYEAPITAVEAMQLVQCERCGGALKPHVVLFGENLPPKRVETATAAVRGASCLLCVGTSLQVFSAYRHVLTARECCVPVAIVTAGVTRADGLESMRVETNSVAATIEALTCLLLGRHQHAGSLRQGATCEIDPP</sequence>
<comment type="function">
    <text evidence="5">NAD-dependent protein deacylase. Catalyzes the NAD-dependent hydrolysis of acyl groups from lysine residues.</text>
</comment>
<dbReference type="VEuPathDB" id="TriTrypDB:TvY486_0802580"/>
<dbReference type="Pfam" id="PF02146">
    <property type="entry name" value="SIR2"/>
    <property type="match status" value="1"/>
</dbReference>
<name>G0U0Q0_TRYVY</name>
<dbReference type="EMBL" id="HE573024">
    <property type="protein sequence ID" value="CCC49649.1"/>
    <property type="molecule type" value="Genomic_DNA"/>
</dbReference>
<keyword evidence="2 5" id="KW-0479">Metal-binding</keyword>
<keyword evidence="8" id="KW-0378">Hydrolase</keyword>
<dbReference type="InterPro" id="IPR050134">
    <property type="entry name" value="NAD-dep_sirtuin_deacylases"/>
</dbReference>
<gene>
    <name evidence="8" type="ORF">TVY486_0802580</name>
</gene>
<evidence type="ECO:0000256" key="1">
    <source>
        <dbReference type="ARBA" id="ARBA00022679"/>
    </source>
</evidence>
<accession>G0U0Q0</accession>
<dbReference type="Gene3D" id="3.30.1600.10">
    <property type="entry name" value="SIR2/SIRT2 'Small Domain"/>
    <property type="match status" value="1"/>
</dbReference>
<feature type="binding site" evidence="5">
    <location>
        <begin position="102"/>
        <end position="105"/>
    </location>
    <ligand>
        <name>NAD(+)</name>
        <dbReference type="ChEBI" id="CHEBI:57540"/>
    </ligand>
</feature>
<reference evidence="8" key="1">
    <citation type="journal article" date="2012" name="Proc. Natl. Acad. Sci. U.S.A.">
        <title>Antigenic diversity is generated by distinct evolutionary mechanisms in African trypanosome species.</title>
        <authorList>
            <person name="Jackson A.P."/>
            <person name="Berry A."/>
            <person name="Aslett M."/>
            <person name="Allison H.C."/>
            <person name="Burton P."/>
            <person name="Vavrova-Anderson J."/>
            <person name="Brown R."/>
            <person name="Browne H."/>
            <person name="Corton N."/>
            <person name="Hauser H."/>
            <person name="Gamble J."/>
            <person name="Gilderthorp R."/>
            <person name="Marcello L."/>
            <person name="McQuillan J."/>
            <person name="Otto T.D."/>
            <person name="Quail M.A."/>
            <person name="Sanders M.J."/>
            <person name="van Tonder A."/>
            <person name="Ginger M.L."/>
            <person name="Field M.C."/>
            <person name="Barry J.D."/>
            <person name="Hertz-Fowler C."/>
            <person name="Berriman M."/>
        </authorList>
    </citation>
    <scope>NUCLEOTIDE SEQUENCE</scope>
    <source>
        <strain evidence="8">Y486</strain>
    </source>
</reference>
<comment type="similarity">
    <text evidence="5">Belongs to the sirtuin family. Class II subfamily.</text>
</comment>
<proteinExistence type="inferred from homology"/>
<dbReference type="OMA" id="RRHYWAR"/>
<evidence type="ECO:0000256" key="4">
    <source>
        <dbReference type="ARBA" id="ARBA00023027"/>
    </source>
</evidence>
<feature type="domain" description="Deacetylase sirtuin-type" evidence="7">
    <location>
        <begin position="1"/>
        <end position="318"/>
    </location>
</feature>
<dbReference type="Gene3D" id="3.40.50.1220">
    <property type="entry name" value="TPP-binding domain"/>
    <property type="match status" value="1"/>
</dbReference>
<evidence type="ECO:0000256" key="2">
    <source>
        <dbReference type="ARBA" id="ARBA00022723"/>
    </source>
</evidence>
<dbReference type="InterPro" id="IPR026591">
    <property type="entry name" value="Sirtuin_cat_small_dom_sf"/>
</dbReference>
<keyword evidence="1 5" id="KW-0808">Transferase</keyword>
<dbReference type="HAMAP" id="MF_01967">
    <property type="entry name" value="Sirtuin_ClassII"/>
    <property type="match status" value="1"/>
</dbReference>
<comment type="catalytic activity">
    <reaction evidence="5">
        <text>N(6)-acetyl-L-lysyl-[protein] + NAD(+) + H2O = 2''-O-acetyl-ADP-D-ribose + nicotinamide + L-lysyl-[protein]</text>
        <dbReference type="Rhea" id="RHEA:43636"/>
        <dbReference type="Rhea" id="RHEA-COMP:9752"/>
        <dbReference type="Rhea" id="RHEA-COMP:10731"/>
        <dbReference type="ChEBI" id="CHEBI:15377"/>
        <dbReference type="ChEBI" id="CHEBI:17154"/>
        <dbReference type="ChEBI" id="CHEBI:29969"/>
        <dbReference type="ChEBI" id="CHEBI:57540"/>
        <dbReference type="ChEBI" id="CHEBI:61930"/>
        <dbReference type="ChEBI" id="CHEBI:83767"/>
        <dbReference type="EC" id="2.3.1.286"/>
    </reaction>
</comment>
<dbReference type="PANTHER" id="PTHR11085">
    <property type="entry name" value="NAD-DEPENDENT PROTEIN DEACYLASE SIRTUIN-5, MITOCHONDRIAL-RELATED"/>
    <property type="match status" value="1"/>
</dbReference>
<keyword evidence="4 5" id="KW-0520">NAD</keyword>